<sequence length="290" mass="30733">MTAPNVDPVSLGGLEDLGALRHQTPRRRTGPAVAAQLVDLLCGAPASGAASEPKQHASEQLWDAAATGDLRDQRESLVRAGWFSPQGQPTLQTVRLRRDLGSTPALLELRVSSPDGRRRGWIRAGVALALVVVEEHPVPLSADVEAEPPGPVTFEVLPVGALPIALARWGGLAPTWNYDEVHDLGDAAAVQAVEVKVTDTSTPAPAGADEGLLDLWSREWSRWSVRGPHLGPGLEYVSIADAGQYVVRRRSNGGTVLAPRPGSLVWGDLQKLVAGLPGQGDPEEDDAADW</sequence>
<dbReference type="Proteomes" id="UP000008366">
    <property type="component" value="Unassembled WGS sequence"/>
</dbReference>
<dbReference type="RefSeq" id="WP_006592361.1">
    <property type="nucleotide sequence ID" value="NZ_BAHD01000027.1"/>
</dbReference>
<dbReference type="EMBL" id="BAHD01000027">
    <property type="protein sequence ID" value="GAB95829.1"/>
    <property type="molecule type" value="Genomic_DNA"/>
</dbReference>
<evidence type="ECO:0000313" key="1">
    <source>
        <dbReference type="EMBL" id="GAB95829.1"/>
    </source>
</evidence>
<dbReference type="STRING" id="1184609.KILIM_027_00120"/>
<name>K6XAK7_9MICO</name>
<gene>
    <name evidence="1" type="ORF">KILIM_027_00120</name>
</gene>
<organism evidence="1 2">
    <name type="scientific">Kineosphaera limosa NBRC 100340</name>
    <dbReference type="NCBI Taxonomy" id="1184609"/>
    <lineage>
        <taxon>Bacteria</taxon>
        <taxon>Bacillati</taxon>
        <taxon>Actinomycetota</taxon>
        <taxon>Actinomycetes</taxon>
        <taxon>Micrococcales</taxon>
        <taxon>Dermatophilaceae</taxon>
        <taxon>Kineosphaera</taxon>
    </lineage>
</organism>
<dbReference type="AlphaFoldDB" id="K6XAK7"/>
<reference evidence="1 2" key="1">
    <citation type="submission" date="2012-08" db="EMBL/GenBank/DDBJ databases">
        <title>Whole genome shotgun sequence of Kineosphaera limosa NBRC 100340.</title>
        <authorList>
            <person name="Yoshida I."/>
            <person name="Isaki S."/>
            <person name="Hosoyama A."/>
            <person name="Tsuchikane K."/>
            <person name="Katsumata H."/>
            <person name="Ando Y."/>
            <person name="Ohji S."/>
            <person name="Hamada M."/>
            <person name="Tamura T."/>
            <person name="Yamazoe A."/>
            <person name="Yamazaki S."/>
            <person name="Fujita N."/>
        </authorList>
    </citation>
    <scope>NUCLEOTIDE SEQUENCE [LARGE SCALE GENOMIC DNA]</scope>
    <source>
        <strain evidence="1 2">NBRC 100340</strain>
    </source>
</reference>
<keyword evidence="2" id="KW-1185">Reference proteome</keyword>
<evidence type="ECO:0008006" key="3">
    <source>
        <dbReference type="Google" id="ProtNLM"/>
    </source>
</evidence>
<comment type="caution">
    <text evidence="1">The sequence shown here is derived from an EMBL/GenBank/DDBJ whole genome shotgun (WGS) entry which is preliminary data.</text>
</comment>
<proteinExistence type="predicted"/>
<accession>K6XAK7</accession>
<dbReference type="eggNOG" id="ENOG5031QXR">
    <property type="taxonomic scope" value="Bacteria"/>
</dbReference>
<dbReference type="OrthoDB" id="4863923at2"/>
<evidence type="ECO:0000313" key="2">
    <source>
        <dbReference type="Proteomes" id="UP000008366"/>
    </source>
</evidence>
<protein>
    <recommendedName>
        <fullName evidence="3">ESX secretion-associated protein EspG</fullName>
    </recommendedName>
</protein>